<feature type="domain" description="A to I editase" evidence="1">
    <location>
        <begin position="55"/>
        <end position="368"/>
    </location>
</feature>
<dbReference type="OrthoDB" id="10268011at2759"/>
<dbReference type="EMBL" id="ML978123">
    <property type="protein sequence ID" value="KAF2101278.1"/>
    <property type="molecule type" value="Genomic_DNA"/>
</dbReference>
<keyword evidence="3" id="KW-1185">Reference proteome</keyword>
<dbReference type="PANTHER" id="PTHR47803:SF1">
    <property type="entry name" value="TRNA-SPECIFIC ADENOSINE DEAMINASE 1"/>
    <property type="match status" value="1"/>
</dbReference>
<dbReference type="PANTHER" id="PTHR47803">
    <property type="entry name" value="TRNA-SPECIFIC ADENOSINE DEAMINASE 1"/>
    <property type="match status" value="1"/>
</dbReference>
<organism evidence="2 3">
    <name type="scientific">Rhizodiscina lignyota</name>
    <dbReference type="NCBI Taxonomy" id="1504668"/>
    <lineage>
        <taxon>Eukaryota</taxon>
        <taxon>Fungi</taxon>
        <taxon>Dikarya</taxon>
        <taxon>Ascomycota</taxon>
        <taxon>Pezizomycotina</taxon>
        <taxon>Dothideomycetes</taxon>
        <taxon>Pleosporomycetidae</taxon>
        <taxon>Aulographales</taxon>
        <taxon>Rhizodiscinaceae</taxon>
        <taxon>Rhizodiscina</taxon>
    </lineage>
</organism>
<sequence length="399" mass="44477">MSSTLPDDIANCVLAAFEALPPKFKPRERAQGKREWVPLSGIVLSSELEPLTCVALATGMKCLPRDKMQMANGTTLHDWHAEVLTIRAFNRFLIDECLNVADGNSSPWIMRSPDAELQPFTIKDDIRIHMYCSECPCGDASMELIMNEQEDATPWTYLSPVVPEETNVIPLHGRGYFSELGIVRTKPSRPDAPVTLSKSCTDKLALKQCTSLLNSIASLLIAPRQAYLNSLVIPESQYVPTAIERAFGLNGRMKSITPQITCEWTEAYGYKPFNVITTSREFQFSKRAACPGNDRIASNLSAVWTPYFEEVLIGGVQQGRKQFDSIGGSRTCRKSLWKAVVNVLDKAEEVPHFEAKAEMNYANAKANSALDCRRKVKEDVRRYVLKGWARNAGDDSFGL</sequence>
<dbReference type="SMART" id="SM00552">
    <property type="entry name" value="ADEAMc"/>
    <property type="match status" value="1"/>
</dbReference>
<dbReference type="AlphaFoldDB" id="A0A9P4M869"/>
<dbReference type="PROSITE" id="PS50141">
    <property type="entry name" value="A_DEAMIN_EDITASE"/>
    <property type="match status" value="1"/>
</dbReference>
<dbReference type="InterPro" id="IPR042935">
    <property type="entry name" value="Tad1"/>
</dbReference>
<evidence type="ECO:0000313" key="2">
    <source>
        <dbReference type="EMBL" id="KAF2101278.1"/>
    </source>
</evidence>
<proteinExistence type="predicted"/>
<evidence type="ECO:0000313" key="3">
    <source>
        <dbReference type="Proteomes" id="UP000799772"/>
    </source>
</evidence>
<evidence type="ECO:0000259" key="1">
    <source>
        <dbReference type="PROSITE" id="PS50141"/>
    </source>
</evidence>
<protein>
    <submittedName>
        <fullName evidence="2">Adenosine-deaminase domain-containing protein</fullName>
    </submittedName>
</protein>
<dbReference type="GO" id="GO:0043829">
    <property type="term" value="F:tRNA-specific adenosine-37 deaminase activity"/>
    <property type="evidence" value="ECO:0007669"/>
    <property type="project" value="TreeGrafter"/>
</dbReference>
<comment type="caution">
    <text evidence="2">The sequence shown here is derived from an EMBL/GenBank/DDBJ whole genome shotgun (WGS) entry which is preliminary data.</text>
</comment>
<gene>
    <name evidence="2" type="ORF">NA57DRAFT_64142</name>
</gene>
<dbReference type="Proteomes" id="UP000799772">
    <property type="component" value="Unassembled WGS sequence"/>
</dbReference>
<dbReference type="Pfam" id="PF02137">
    <property type="entry name" value="A_deamin"/>
    <property type="match status" value="1"/>
</dbReference>
<dbReference type="GO" id="GO:0002100">
    <property type="term" value="P:tRNA wobble adenosine to inosine editing"/>
    <property type="evidence" value="ECO:0007669"/>
    <property type="project" value="InterPro"/>
</dbReference>
<dbReference type="GO" id="GO:0003723">
    <property type="term" value="F:RNA binding"/>
    <property type="evidence" value="ECO:0007669"/>
    <property type="project" value="InterPro"/>
</dbReference>
<name>A0A9P4M869_9PEZI</name>
<reference evidence="2" key="1">
    <citation type="journal article" date="2020" name="Stud. Mycol.">
        <title>101 Dothideomycetes genomes: a test case for predicting lifestyles and emergence of pathogens.</title>
        <authorList>
            <person name="Haridas S."/>
            <person name="Albert R."/>
            <person name="Binder M."/>
            <person name="Bloem J."/>
            <person name="Labutti K."/>
            <person name="Salamov A."/>
            <person name="Andreopoulos B."/>
            <person name="Baker S."/>
            <person name="Barry K."/>
            <person name="Bills G."/>
            <person name="Bluhm B."/>
            <person name="Cannon C."/>
            <person name="Castanera R."/>
            <person name="Culley D."/>
            <person name="Daum C."/>
            <person name="Ezra D."/>
            <person name="Gonzalez J."/>
            <person name="Henrissat B."/>
            <person name="Kuo A."/>
            <person name="Liang C."/>
            <person name="Lipzen A."/>
            <person name="Lutzoni F."/>
            <person name="Magnuson J."/>
            <person name="Mondo S."/>
            <person name="Nolan M."/>
            <person name="Ohm R."/>
            <person name="Pangilinan J."/>
            <person name="Park H.-J."/>
            <person name="Ramirez L."/>
            <person name="Alfaro M."/>
            <person name="Sun H."/>
            <person name="Tritt A."/>
            <person name="Yoshinaga Y."/>
            <person name="Zwiers L.-H."/>
            <person name="Turgeon B."/>
            <person name="Goodwin S."/>
            <person name="Spatafora J."/>
            <person name="Crous P."/>
            <person name="Grigoriev I."/>
        </authorList>
    </citation>
    <scope>NUCLEOTIDE SEQUENCE</scope>
    <source>
        <strain evidence="2">CBS 133067</strain>
    </source>
</reference>
<dbReference type="InterPro" id="IPR002466">
    <property type="entry name" value="A_deamin"/>
</dbReference>
<accession>A0A9P4M869</accession>